<keyword evidence="2" id="KW-1185">Reference proteome</keyword>
<dbReference type="OrthoDB" id="2374721at2"/>
<dbReference type="SUPFAM" id="SSF52833">
    <property type="entry name" value="Thioredoxin-like"/>
    <property type="match status" value="1"/>
</dbReference>
<accession>T0BPE4</accession>
<dbReference type="KEGG" id="aaco:K1I37_10860"/>
<dbReference type="EMBL" id="CP080467">
    <property type="protein sequence ID" value="UNO47243.1"/>
    <property type="molecule type" value="Genomic_DNA"/>
</dbReference>
<protein>
    <submittedName>
        <fullName evidence="1">Uncharacterized protein</fullName>
    </submittedName>
</protein>
<dbReference type="Proteomes" id="UP000829401">
    <property type="component" value="Chromosome"/>
</dbReference>
<dbReference type="Gene3D" id="3.40.30.10">
    <property type="entry name" value="Glutaredoxin"/>
    <property type="match status" value="1"/>
</dbReference>
<evidence type="ECO:0000313" key="1">
    <source>
        <dbReference type="EMBL" id="UNO47243.1"/>
    </source>
</evidence>
<name>T0BPE4_ALIAG</name>
<reference evidence="2" key="1">
    <citation type="journal article" date="2022" name="G3 (Bethesda)">
        <title>Unveiling the complete genome sequence of Alicyclobacillus acidoterrestris DSM 3922T, a taint-producing strain.</title>
        <authorList>
            <person name="Leonardo I.C."/>
            <person name="Barreto Crespo M.T."/>
            <person name="Gaspar F.B."/>
        </authorList>
    </citation>
    <scope>NUCLEOTIDE SEQUENCE [LARGE SCALE GENOMIC DNA]</scope>
    <source>
        <strain evidence="2">DSM 3922</strain>
    </source>
</reference>
<dbReference type="PROSITE" id="PS51257">
    <property type="entry name" value="PROKAR_LIPOPROTEIN"/>
    <property type="match status" value="1"/>
</dbReference>
<evidence type="ECO:0000313" key="2">
    <source>
        <dbReference type="Proteomes" id="UP000829401"/>
    </source>
</evidence>
<accession>A0A9E7CUQ0</accession>
<dbReference type="eggNOG" id="COG0526">
    <property type="taxonomic scope" value="Bacteria"/>
</dbReference>
<organism evidence="1 2">
    <name type="scientific">Alicyclobacillus acidoterrestris (strain ATCC 49025 / DSM 3922 / CIP 106132 / NCIMB 13137 / GD3B)</name>
    <dbReference type="NCBI Taxonomy" id="1356854"/>
    <lineage>
        <taxon>Bacteria</taxon>
        <taxon>Bacillati</taxon>
        <taxon>Bacillota</taxon>
        <taxon>Bacilli</taxon>
        <taxon>Bacillales</taxon>
        <taxon>Alicyclobacillaceae</taxon>
        <taxon>Alicyclobacillus</taxon>
    </lineage>
</organism>
<dbReference type="STRING" id="1356854.N007_15000"/>
<dbReference type="RefSeq" id="WP_021298181.1">
    <property type="nucleotide sequence ID" value="NZ_AURB01000178.1"/>
</dbReference>
<gene>
    <name evidence="1" type="ORF">K1I37_10860</name>
</gene>
<sequence>MNRLAIGISTLAVCLLMTGCAIGANGASANQNGTTSGQLVFQNKTSEMRITPDNKMDASLVTTTDDTHIDVLDSQGHRVILNAEKTPALIVAYWCPHCQRTLKLLSSHQSQLSELPVLIHTGFPDGTTLAEAKKVVATEVKDLNLHGFTSYYALGSSFAKQYAPKGYPTLLYGSNKGVQSLVGEHVLSVWDEVLTTPL</sequence>
<dbReference type="InterPro" id="IPR036249">
    <property type="entry name" value="Thioredoxin-like_sf"/>
</dbReference>
<dbReference type="AlphaFoldDB" id="T0BPE4"/>
<proteinExistence type="predicted"/>